<dbReference type="GeneID" id="26739459"/>
<dbReference type="InterPro" id="IPR002477">
    <property type="entry name" value="Peptidoglycan-bd-like"/>
</dbReference>
<dbReference type="Proteomes" id="UP000062768">
    <property type="component" value="Chromosome I"/>
</dbReference>
<dbReference type="EMBL" id="LN734822">
    <property type="protein sequence ID" value="CEL24849.1"/>
    <property type="molecule type" value="Genomic_DNA"/>
</dbReference>
<dbReference type="InterPro" id="IPR036366">
    <property type="entry name" value="PGBDSf"/>
</dbReference>
<dbReference type="Pfam" id="PF01471">
    <property type="entry name" value="PG_binding_1"/>
    <property type="match status" value="1"/>
</dbReference>
<organism evidence="3 5">
    <name type="scientific">Methanobacterium formicicum</name>
    <dbReference type="NCBI Taxonomy" id="2162"/>
    <lineage>
        <taxon>Archaea</taxon>
        <taxon>Methanobacteriati</taxon>
        <taxon>Methanobacteriota</taxon>
        <taxon>Methanomada group</taxon>
        <taxon>Methanobacteria</taxon>
        <taxon>Methanobacteriales</taxon>
        <taxon>Methanobacteriaceae</taxon>
        <taxon>Methanobacterium</taxon>
    </lineage>
</organism>
<dbReference type="OrthoDB" id="77526at2157"/>
<feature type="domain" description="Peptidoglycan binding-like" evidence="2">
    <location>
        <begin position="77"/>
        <end position="133"/>
    </location>
</feature>
<feature type="region of interest" description="Disordered" evidence="1">
    <location>
        <begin position="49"/>
        <end position="69"/>
    </location>
</feature>
<dbReference type="PATRIC" id="fig|2162.10.peg.1268"/>
<gene>
    <name evidence="3" type="ORF">BRM9_1131</name>
    <name evidence="4" type="ORF">MB9_1211</name>
</gene>
<evidence type="ECO:0000313" key="6">
    <source>
        <dbReference type="Proteomes" id="UP000062768"/>
    </source>
</evidence>
<proteinExistence type="predicted"/>
<dbReference type="SUPFAM" id="SSF47090">
    <property type="entry name" value="PGBD-like"/>
    <property type="match status" value="1"/>
</dbReference>
<dbReference type="EMBL" id="CP006933">
    <property type="protein sequence ID" value="AIS31947.1"/>
    <property type="molecule type" value="Genomic_DNA"/>
</dbReference>
<protein>
    <submittedName>
        <fullName evidence="3">Peptidoglycan binding domain-containing protein</fullName>
    </submittedName>
</protein>
<dbReference type="RefSeq" id="WP_048085102.1">
    <property type="nucleotide sequence ID" value="NZ_CP006933.1"/>
</dbReference>
<dbReference type="KEGG" id="mfc:BRM9_1131"/>
<dbReference type="AlphaFoldDB" id="A0A089ZD82"/>
<reference evidence="3" key="1">
    <citation type="submission" date="2013-12" db="EMBL/GenBank/DDBJ databases">
        <title>The complete genome sequence of Methanobacterium sp. BRM9.</title>
        <authorList>
            <consortium name="Pastoral Greenhouse Gas Research Consortium"/>
            <person name="Kelly W.J."/>
            <person name="Leahy S.C."/>
            <person name="Perry R."/>
            <person name="Li D."/>
            <person name="Altermann E."/>
            <person name="Lambie S.C."/>
            <person name="Attwood G.T."/>
        </authorList>
    </citation>
    <scope>NUCLEOTIDE SEQUENCE [LARGE SCALE GENOMIC DNA]</scope>
    <source>
        <strain evidence="3">BRM9</strain>
    </source>
</reference>
<dbReference type="Proteomes" id="UP000029661">
    <property type="component" value="Chromosome"/>
</dbReference>
<dbReference type="InterPro" id="IPR036365">
    <property type="entry name" value="PGBD-like_sf"/>
</dbReference>
<evidence type="ECO:0000313" key="4">
    <source>
        <dbReference type="EMBL" id="CEL24849.1"/>
    </source>
</evidence>
<name>A0A089ZD82_METFO</name>
<evidence type="ECO:0000256" key="1">
    <source>
        <dbReference type="SAM" id="MobiDB-lite"/>
    </source>
</evidence>
<evidence type="ECO:0000313" key="5">
    <source>
        <dbReference type="Proteomes" id="UP000029661"/>
    </source>
</evidence>
<evidence type="ECO:0000313" key="3">
    <source>
        <dbReference type="EMBL" id="AIS31947.1"/>
    </source>
</evidence>
<dbReference type="Gene3D" id="1.10.101.10">
    <property type="entry name" value="PGBD-like superfamily/PGBD"/>
    <property type="match status" value="1"/>
</dbReference>
<sequence>MVFMVAAAVPISGAVSDPDNNAGDNNAANGLQIGVSDQEIQDTQNVLQSSNPFGANSTSKILGTNNSTDGSLRLGTTGDKVKELQQWLTDYGYYSGDIDGIFGEDTETAVRNFQEEAGLIVDGVVGNDTRKAMASWDKYLAEVQAAAGESDYSSTSNSDKSTYSSKKSYANAVRSYSKYYSSSWYNGKGTGDCWANSASLYSSLTSSGTRARIVQYANRYSSNHRSVQVWNGNSWVDYDYRGNGYAQRYYATGGSSSGAVIAGG</sequence>
<accession>A0A089ZD82</accession>
<reference evidence="4" key="2">
    <citation type="submission" date="2014-09" db="EMBL/GenBank/DDBJ databases">
        <authorList>
            <person name="Bishop-Lilly K.A."/>
            <person name="Broomall S.M."/>
            <person name="Chain P.S."/>
            <person name="Chertkov O."/>
            <person name="Coyne S.R."/>
            <person name="Daligault H.E."/>
            <person name="Davenport K.W."/>
            <person name="Erkkila T."/>
            <person name="Frey K.G."/>
            <person name="Gibbons H.S."/>
            <person name="Gu W."/>
            <person name="Jaissle J."/>
            <person name="Johnson S.L."/>
            <person name="Koroleva G.I."/>
            <person name="Ladner J.T."/>
            <person name="Lo C.-C."/>
            <person name="Minogue T.D."/>
            <person name="Munk C."/>
            <person name="Palacios G.F."/>
            <person name="Redden C.L."/>
            <person name="Rosenzweig C.N."/>
            <person name="Scholz M.B."/>
            <person name="Teshima H."/>
            <person name="Xu Y."/>
        </authorList>
    </citation>
    <scope>NUCLEOTIDE SEQUENCE</scope>
    <source>
        <strain evidence="4">Mb9</strain>
    </source>
</reference>
<keyword evidence="6" id="KW-1185">Reference proteome</keyword>
<evidence type="ECO:0000259" key="2">
    <source>
        <dbReference type="Pfam" id="PF01471"/>
    </source>
</evidence>